<proteinExistence type="predicted"/>
<accession>A0A2P2R571</accession>
<organism evidence="1">
    <name type="scientific">Rhizophora mucronata</name>
    <name type="common">Asiatic mangrove</name>
    <dbReference type="NCBI Taxonomy" id="61149"/>
    <lineage>
        <taxon>Eukaryota</taxon>
        <taxon>Viridiplantae</taxon>
        <taxon>Streptophyta</taxon>
        <taxon>Embryophyta</taxon>
        <taxon>Tracheophyta</taxon>
        <taxon>Spermatophyta</taxon>
        <taxon>Magnoliopsida</taxon>
        <taxon>eudicotyledons</taxon>
        <taxon>Gunneridae</taxon>
        <taxon>Pentapetalae</taxon>
        <taxon>rosids</taxon>
        <taxon>fabids</taxon>
        <taxon>Malpighiales</taxon>
        <taxon>Rhizophoraceae</taxon>
        <taxon>Rhizophora</taxon>
    </lineage>
</organism>
<reference evidence="1" key="1">
    <citation type="submission" date="2018-02" db="EMBL/GenBank/DDBJ databases">
        <title>Rhizophora mucronata_Transcriptome.</title>
        <authorList>
            <person name="Meera S.P."/>
            <person name="Sreeshan A."/>
            <person name="Augustine A."/>
        </authorList>
    </citation>
    <scope>NUCLEOTIDE SEQUENCE</scope>
    <source>
        <tissue evidence="1">Leaf</tissue>
    </source>
</reference>
<name>A0A2P2R571_RHIMU</name>
<dbReference type="EMBL" id="GGEC01093902">
    <property type="protein sequence ID" value="MBX74386.1"/>
    <property type="molecule type" value="Transcribed_RNA"/>
</dbReference>
<dbReference type="AlphaFoldDB" id="A0A2P2R571"/>
<evidence type="ECO:0000313" key="1">
    <source>
        <dbReference type="EMBL" id="MBX74386.1"/>
    </source>
</evidence>
<protein>
    <submittedName>
        <fullName evidence="1">Uncharacterized protein</fullName>
    </submittedName>
</protein>
<sequence length="22" mass="2679">MRILFYSIKENQEGLNKDKSKH</sequence>